<dbReference type="EMBL" id="JAGIKT010000036">
    <property type="protein sequence ID" value="MBP0112745.1"/>
    <property type="molecule type" value="Genomic_DNA"/>
</dbReference>
<gene>
    <name evidence="2" type="ORF">JWS04_16945</name>
</gene>
<keyword evidence="1" id="KW-0732">Signal</keyword>
<accession>A0ABS3ZX66</accession>
<comment type="caution">
    <text evidence="2">The sequence shown here is derived from an EMBL/GenBank/DDBJ whole genome shotgun (WGS) entry which is preliminary data.</text>
</comment>
<keyword evidence="3" id="KW-1185">Reference proteome</keyword>
<evidence type="ECO:0000256" key="1">
    <source>
        <dbReference type="SAM" id="SignalP"/>
    </source>
</evidence>
<feature type="chain" id="PRO_5047251286" evidence="1">
    <location>
        <begin position="41"/>
        <end position="94"/>
    </location>
</feature>
<dbReference type="RefSeq" id="WP_209295338.1">
    <property type="nucleotide sequence ID" value="NZ_JAGIKT010000036.1"/>
</dbReference>
<feature type="signal peptide" evidence="1">
    <location>
        <begin position="1"/>
        <end position="40"/>
    </location>
</feature>
<reference evidence="2 3" key="1">
    <citation type="submission" date="2021-03" db="EMBL/GenBank/DDBJ databases">
        <title>Genome Sequence of Bradyrhizobium vignae strain ISRA400.</title>
        <authorList>
            <person name="Tisa L.S."/>
            <person name="Svistoonoff S."/>
            <person name="Hocher V."/>
            <person name="Fall S."/>
            <person name="Zaiya A."/>
            <person name="Naing D."/>
            <person name="Niang N."/>
            <person name="Diouf A."/>
            <person name="Dasylva M.C."/>
            <person name="Toure O."/>
            <person name="Gueye M."/>
            <person name="Gully D."/>
            <person name="Tisseyre P."/>
            <person name="Simpson S."/>
            <person name="Morris K."/>
            <person name="Thomas W.K."/>
        </authorList>
    </citation>
    <scope>NUCLEOTIDE SEQUENCE [LARGE SCALE GENOMIC DNA]</scope>
    <source>
        <strain evidence="2 3">ISRA400</strain>
    </source>
</reference>
<evidence type="ECO:0000313" key="2">
    <source>
        <dbReference type="EMBL" id="MBP0112745.1"/>
    </source>
</evidence>
<name>A0ABS3ZX66_9BRAD</name>
<sequence>MNTITTNSRISALARFKPKYAAVAVASALGVLLTVSDASAMSCVRGVYRAACTTRYGSFAVGPNGAVGVGRYGNVYAYRRGSGCFWRNGQRICL</sequence>
<protein>
    <submittedName>
        <fullName evidence="2">Uncharacterized protein</fullName>
    </submittedName>
</protein>
<evidence type="ECO:0000313" key="3">
    <source>
        <dbReference type="Proteomes" id="UP000669317"/>
    </source>
</evidence>
<organism evidence="2 3">
    <name type="scientific">Bradyrhizobium vignae</name>
    <dbReference type="NCBI Taxonomy" id="1549949"/>
    <lineage>
        <taxon>Bacteria</taxon>
        <taxon>Pseudomonadati</taxon>
        <taxon>Pseudomonadota</taxon>
        <taxon>Alphaproteobacteria</taxon>
        <taxon>Hyphomicrobiales</taxon>
        <taxon>Nitrobacteraceae</taxon>
        <taxon>Bradyrhizobium</taxon>
    </lineage>
</organism>
<dbReference type="Proteomes" id="UP000669317">
    <property type="component" value="Unassembled WGS sequence"/>
</dbReference>
<proteinExistence type="predicted"/>